<organism evidence="1">
    <name type="scientific">Arion vulgaris</name>
    <dbReference type="NCBI Taxonomy" id="1028688"/>
    <lineage>
        <taxon>Eukaryota</taxon>
        <taxon>Metazoa</taxon>
        <taxon>Spiralia</taxon>
        <taxon>Lophotrochozoa</taxon>
        <taxon>Mollusca</taxon>
        <taxon>Gastropoda</taxon>
        <taxon>Heterobranchia</taxon>
        <taxon>Euthyneura</taxon>
        <taxon>Panpulmonata</taxon>
        <taxon>Eupulmonata</taxon>
        <taxon>Stylommatophora</taxon>
        <taxon>Helicina</taxon>
        <taxon>Arionoidea</taxon>
        <taxon>Arionidae</taxon>
        <taxon>Arion</taxon>
    </lineage>
</organism>
<dbReference type="AlphaFoldDB" id="A0A0B6ZCK0"/>
<gene>
    <name evidence="1" type="primary">ORF54997</name>
</gene>
<evidence type="ECO:0000313" key="1">
    <source>
        <dbReference type="EMBL" id="CEK65430.1"/>
    </source>
</evidence>
<dbReference type="EMBL" id="HACG01018565">
    <property type="protein sequence ID" value="CEK65430.1"/>
    <property type="molecule type" value="Transcribed_RNA"/>
</dbReference>
<reference evidence="1" key="1">
    <citation type="submission" date="2014-12" db="EMBL/GenBank/DDBJ databases">
        <title>Insight into the proteome of Arion vulgaris.</title>
        <authorList>
            <person name="Aradska J."/>
            <person name="Bulat T."/>
            <person name="Smidak R."/>
            <person name="Sarate P."/>
            <person name="Gangsoo J."/>
            <person name="Sialana F."/>
            <person name="Bilban M."/>
            <person name="Lubec G."/>
        </authorList>
    </citation>
    <scope>NUCLEOTIDE SEQUENCE</scope>
    <source>
        <tissue evidence="1">Skin</tissue>
    </source>
</reference>
<proteinExistence type="predicted"/>
<name>A0A0B6ZCK0_9EUPU</name>
<accession>A0A0B6ZCK0</accession>
<protein>
    <submittedName>
        <fullName evidence="1">Uncharacterized protein</fullName>
    </submittedName>
</protein>
<sequence>MSAILKTEPPSRNYSSYKKLTPTPLYKLLKKSESETKLIDETTQHTDPDSHMRAYHRTMFIQRQ</sequence>